<sequence length="425" mass="48493">MSSRPPIVRRRPLTSASDNAPSLPEPAPSQQSTIRTPLSPIYVANSVLKHSPPEGTPSPLRQLERGWKEKRRLHLKDASLRAQTNSVRFAITSSTSALLTPPSTPPPSQNFAIIRKDANNPIDTVHTGLSSGSNCTINPEQPVNSQTATSARNTDTPHHIRPILSYPLPSTSCPVPLIKGKKDTINVSSPGSMYEVILRLEEGRVVKVRRGGFIAELFMKRKGQIQERLLDMKDVGKWTETEKRDWQNISDVISDFKRMTIRVKMFLPLGHLRITCSSPPDIILTFQTDSLSKGYLAPNADSKTREINQPQVRDDNRWEVQVRMLYSRYRNELKIDTYTYHARKTYLNRGFGCLKTKRTIPLLQQDDMLRRQPTAKDVNGITAEDVANTIGIQRNTEIAEWKEEEREALKRLWTLRHEWERWDDF</sequence>
<feature type="region of interest" description="Disordered" evidence="1">
    <location>
        <begin position="1"/>
        <end position="36"/>
    </location>
</feature>
<dbReference type="EMBL" id="KI894013">
    <property type="protein sequence ID" value="OCF48870.1"/>
    <property type="molecule type" value="Genomic_DNA"/>
</dbReference>
<organism evidence="2">
    <name type="scientific">Kwoniella pini CBS 10737</name>
    <dbReference type="NCBI Taxonomy" id="1296096"/>
    <lineage>
        <taxon>Eukaryota</taxon>
        <taxon>Fungi</taxon>
        <taxon>Dikarya</taxon>
        <taxon>Basidiomycota</taxon>
        <taxon>Agaricomycotina</taxon>
        <taxon>Tremellomycetes</taxon>
        <taxon>Tremellales</taxon>
        <taxon>Cryptococcaceae</taxon>
        <taxon>Kwoniella</taxon>
    </lineage>
</organism>
<dbReference type="KEGG" id="kpin:30174020"/>
<evidence type="ECO:0000256" key="1">
    <source>
        <dbReference type="SAM" id="MobiDB-lite"/>
    </source>
</evidence>
<evidence type="ECO:0000313" key="2">
    <source>
        <dbReference type="EMBL" id="OCF48870.1"/>
    </source>
</evidence>
<name>A0A1B9I027_9TREE</name>
<dbReference type="RefSeq" id="XP_019010089.1">
    <property type="nucleotide sequence ID" value="XM_019157371.1"/>
</dbReference>
<protein>
    <submittedName>
        <fullName evidence="2">Uncharacterized protein</fullName>
    </submittedName>
</protein>
<dbReference type="Proteomes" id="UP000094020">
    <property type="component" value="Chromosome 10"/>
</dbReference>
<reference evidence="2" key="1">
    <citation type="submission" date="2013-07" db="EMBL/GenBank/DDBJ databases">
        <title>The Genome Sequence of Cryptococcus pinus CBS10737.</title>
        <authorList>
            <consortium name="The Broad Institute Genome Sequencing Platform"/>
            <person name="Cuomo C."/>
            <person name="Litvintseva A."/>
            <person name="Chen Y."/>
            <person name="Heitman J."/>
            <person name="Sun S."/>
            <person name="Springer D."/>
            <person name="Dromer F."/>
            <person name="Young S.K."/>
            <person name="Zeng Q."/>
            <person name="Gargeya S."/>
            <person name="Fitzgerald M."/>
            <person name="Abouelleil A."/>
            <person name="Alvarado L."/>
            <person name="Berlin A.M."/>
            <person name="Chapman S.B."/>
            <person name="Dewar J."/>
            <person name="Goldberg J."/>
            <person name="Griggs A."/>
            <person name="Gujja S."/>
            <person name="Hansen M."/>
            <person name="Howarth C."/>
            <person name="Imamovic A."/>
            <person name="Larimer J."/>
            <person name="McCowan C."/>
            <person name="Murphy C."/>
            <person name="Pearson M."/>
            <person name="Priest M."/>
            <person name="Roberts A."/>
            <person name="Saif S."/>
            <person name="Shea T."/>
            <person name="Sykes S."/>
            <person name="Wortman J."/>
            <person name="Nusbaum C."/>
            <person name="Birren B."/>
        </authorList>
    </citation>
    <scope>NUCLEOTIDE SEQUENCE [LARGE SCALE GENOMIC DNA]</scope>
    <source>
        <strain evidence="2">CBS 10737</strain>
    </source>
</reference>
<feature type="compositionally biased region" description="Polar residues" evidence="1">
    <location>
        <begin position="133"/>
        <end position="154"/>
    </location>
</feature>
<dbReference type="GeneID" id="30174020"/>
<accession>A0A1B9I027</accession>
<dbReference type="EMBL" id="CP144528">
    <property type="protein sequence ID" value="WWC72837.1"/>
    <property type="molecule type" value="Genomic_DNA"/>
</dbReference>
<keyword evidence="4" id="KW-1185">Reference proteome</keyword>
<evidence type="ECO:0000313" key="4">
    <source>
        <dbReference type="Proteomes" id="UP000094020"/>
    </source>
</evidence>
<reference evidence="2" key="3">
    <citation type="submission" date="2016-07" db="EMBL/GenBank/DDBJ databases">
        <title>Evolution of pathogenesis and genome organization in the Tremellales.</title>
        <authorList>
            <person name="Cuomo C."/>
            <person name="Litvintseva A."/>
            <person name="Heitman J."/>
            <person name="Chen Y."/>
            <person name="Sun S."/>
            <person name="Springer D."/>
            <person name="Dromer F."/>
            <person name="Young S."/>
            <person name="Zeng Q."/>
            <person name="Chapman S."/>
            <person name="Gujja S."/>
            <person name="Saif S."/>
            <person name="Birren B."/>
        </authorList>
    </citation>
    <scope>NUCLEOTIDE SEQUENCE</scope>
    <source>
        <strain evidence="2">CBS 10737</strain>
    </source>
</reference>
<reference evidence="3" key="4">
    <citation type="submission" date="2024-02" db="EMBL/GenBank/DDBJ databases">
        <title>Comparative genomics of Cryptococcus and Kwoniella reveals pathogenesis evolution and contrasting modes of karyotype evolution via chromosome fusion or intercentromeric recombination.</title>
        <authorList>
            <person name="Coelho M.A."/>
            <person name="David-Palma M."/>
            <person name="Shea T."/>
            <person name="Bowers K."/>
            <person name="McGinley-Smith S."/>
            <person name="Mohammad A.W."/>
            <person name="Gnirke A."/>
            <person name="Yurkov A.M."/>
            <person name="Nowrousian M."/>
            <person name="Sun S."/>
            <person name="Cuomo C.A."/>
            <person name="Heitman J."/>
        </authorList>
    </citation>
    <scope>NUCLEOTIDE SEQUENCE</scope>
    <source>
        <strain evidence="3">CBS 10737</strain>
    </source>
</reference>
<dbReference type="AlphaFoldDB" id="A0A1B9I027"/>
<gene>
    <name evidence="2" type="ORF">I206_05651</name>
    <name evidence="3" type="ORF">I206_106801</name>
</gene>
<feature type="region of interest" description="Disordered" evidence="1">
    <location>
        <begin position="133"/>
        <end position="165"/>
    </location>
</feature>
<evidence type="ECO:0000313" key="3">
    <source>
        <dbReference type="EMBL" id="WWC72837.1"/>
    </source>
</evidence>
<dbReference type="OrthoDB" id="2573557at2759"/>
<proteinExistence type="predicted"/>
<reference evidence="3" key="2">
    <citation type="submission" date="2013-07" db="EMBL/GenBank/DDBJ databases">
        <authorList>
            <consortium name="The Broad Institute Genome Sequencing Platform"/>
            <person name="Cuomo C."/>
            <person name="Litvintseva A."/>
            <person name="Chen Y."/>
            <person name="Heitman J."/>
            <person name="Sun S."/>
            <person name="Springer D."/>
            <person name="Dromer F."/>
            <person name="Young S.K."/>
            <person name="Zeng Q."/>
            <person name="Gargeya S."/>
            <person name="Fitzgerald M."/>
            <person name="Abouelleil A."/>
            <person name="Alvarado L."/>
            <person name="Berlin A.M."/>
            <person name="Chapman S.B."/>
            <person name="Dewar J."/>
            <person name="Goldberg J."/>
            <person name="Griggs A."/>
            <person name="Gujja S."/>
            <person name="Hansen M."/>
            <person name="Howarth C."/>
            <person name="Imamovic A."/>
            <person name="Larimer J."/>
            <person name="McCowan C."/>
            <person name="Murphy C."/>
            <person name="Pearson M."/>
            <person name="Priest M."/>
            <person name="Roberts A."/>
            <person name="Saif S."/>
            <person name="Shea T."/>
            <person name="Sykes S."/>
            <person name="Wortman J."/>
            <person name="Nusbaum C."/>
            <person name="Birren B."/>
        </authorList>
    </citation>
    <scope>NUCLEOTIDE SEQUENCE</scope>
    <source>
        <strain evidence="3">CBS 10737</strain>
    </source>
</reference>